<reference evidence="1 2" key="1">
    <citation type="submission" date="2014-03" db="EMBL/GenBank/DDBJ databases">
        <title>Bradyrhizobium valentinum sp. nov., isolated from effective nodules of Lupinus mariae-josephae, a lupine endemic of basic-lime soils in Eastern Spain.</title>
        <authorList>
            <person name="Duran D."/>
            <person name="Rey L."/>
            <person name="Navarro A."/>
            <person name="Busquets A."/>
            <person name="Imperial J."/>
            <person name="Ruiz-Argueso T."/>
        </authorList>
    </citation>
    <scope>NUCLEOTIDE SEQUENCE [LARGE SCALE GENOMIC DNA]</scope>
    <source>
        <strain evidence="1 2">LmjM3</strain>
    </source>
</reference>
<comment type="caution">
    <text evidence="1">The sequence shown here is derived from an EMBL/GenBank/DDBJ whole genome shotgun (WGS) entry which is preliminary data.</text>
</comment>
<dbReference type="STRING" id="1518501.CQ10_31330"/>
<protein>
    <submittedName>
        <fullName evidence="1">Uncharacterized protein</fullName>
    </submittedName>
</protein>
<dbReference type="EMBL" id="LLXX01000126">
    <property type="protein sequence ID" value="KRR04353.1"/>
    <property type="molecule type" value="Genomic_DNA"/>
</dbReference>
<organism evidence="1 2">
    <name type="scientific">Bradyrhizobium valentinum</name>
    <dbReference type="NCBI Taxonomy" id="1518501"/>
    <lineage>
        <taxon>Bacteria</taxon>
        <taxon>Pseudomonadati</taxon>
        <taxon>Pseudomonadota</taxon>
        <taxon>Alphaproteobacteria</taxon>
        <taxon>Hyphomicrobiales</taxon>
        <taxon>Nitrobacteraceae</taxon>
        <taxon>Bradyrhizobium</taxon>
    </lineage>
</organism>
<dbReference type="AlphaFoldDB" id="A0A0R3KUD0"/>
<gene>
    <name evidence="1" type="ORF">CP49_21425</name>
</gene>
<accession>A0A0R3KUD0</accession>
<keyword evidence="2" id="KW-1185">Reference proteome</keyword>
<proteinExistence type="predicted"/>
<dbReference type="Proteomes" id="UP000051913">
    <property type="component" value="Unassembled WGS sequence"/>
</dbReference>
<evidence type="ECO:0000313" key="2">
    <source>
        <dbReference type="Proteomes" id="UP000051913"/>
    </source>
</evidence>
<sequence length="86" mass="9431">MAFRLDLNLDPHSTNHAHADFWLAELDGRRAQGLRYYINVIGGDSVWLYKPGEPGRAFGSVAECGADLVWDLLRGAAGEFGAQIGR</sequence>
<name>A0A0R3KUD0_9BRAD</name>
<evidence type="ECO:0000313" key="1">
    <source>
        <dbReference type="EMBL" id="KRR04353.1"/>
    </source>
</evidence>